<comment type="caution">
    <text evidence="4">The sequence shown here is derived from an EMBL/GenBank/DDBJ whole genome shotgun (WGS) entry which is preliminary data.</text>
</comment>
<keyword evidence="5" id="KW-1185">Reference proteome</keyword>
<dbReference type="Proteomes" id="UP000627838">
    <property type="component" value="Unassembled WGS sequence"/>
</dbReference>
<evidence type="ECO:0000256" key="2">
    <source>
        <dbReference type="SAM" id="MobiDB-lite"/>
    </source>
</evidence>
<proteinExistence type="predicted"/>
<evidence type="ECO:0000256" key="3">
    <source>
        <dbReference type="SAM" id="SignalP"/>
    </source>
</evidence>
<feature type="compositionally biased region" description="Low complexity" evidence="2">
    <location>
        <begin position="74"/>
        <end position="97"/>
    </location>
</feature>
<evidence type="ECO:0000256" key="1">
    <source>
        <dbReference type="ARBA" id="ARBA00022729"/>
    </source>
</evidence>
<protein>
    <submittedName>
        <fullName evidence="4">V8-like Glu-specific endopeptidase</fullName>
    </submittedName>
</protein>
<evidence type="ECO:0000313" key="5">
    <source>
        <dbReference type="Proteomes" id="UP000627838"/>
    </source>
</evidence>
<feature type="chain" id="PRO_5046856104" evidence="3">
    <location>
        <begin position="26"/>
        <end position="354"/>
    </location>
</feature>
<dbReference type="EMBL" id="JADBDZ010000001">
    <property type="protein sequence ID" value="MBE1532052.1"/>
    <property type="molecule type" value="Genomic_DNA"/>
</dbReference>
<feature type="region of interest" description="Disordered" evidence="2">
    <location>
        <begin position="65"/>
        <end position="109"/>
    </location>
</feature>
<reference evidence="4 5" key="1">
    <citation type="submission" date="2020-10" db="EMBL/GenBank/DDBJ databases">
        <title>Sequencing the genomes of 1000 actinobacteria strains.</title>
        <authorList>
            <person name="Klenk H.-P."/>
        </authorList>
    </citation>
    <scope>NUCLEOTIDE SEQUENCE [LARGE SCALE GENOMIC DNA]</scope>
    <source>
        <strain evidence="4 5">DSM 46744</strain>
    </source>
</reference>
<keyword evidence="1 3" id="KW-0732">Signal</keyword>
<dbReference type="RefSeq" id="WP_192758808.1">
    <property type="nucleotide sequence ID" value="NZ_JADBDZ010000001.1"/>
</dbReference>
<accession>A0ABR9JNC4</accession>
<feature type="region of interest" description="Disordered" evidence="2">
    <location>
        <begin position="28"/>
        <end position="51"/>
    </location>
</feature>
<dbReference type="InterPro" id="IPR050966">
    <property type="entry name" value="Glutamyl_endopeptidase"/>
</dbReference>
<gene>
    <name evidence="4" type="ORF">H4W34_001885</name>
</gene>
<evidence type="ECO:0000313" key="4">
    <source>
        <dbReference type="EMBL" id="MBE1532052.1"/>
    </source>
</evidence>
<dbReference type="Pfam" id="PF13365">
    <property type="entry name" value="Trypsin_2"/>
    <property type="match status" value="1"/>
</dbReference>
<feature type="signal peptide" evidence="3">
    <location>
        <begin position="1"/>
        <end position="25"/>
    </location>
</feature>
<dbReference type="PANTHER" id="PTHR15462">
    <property type="entry name" value="SERINE PROTEASE"/>
    <property type="match status" value="1"/>
</dbReference>
<dbReference type="SUPFAM" id="SSF50494">
    <property type="entry name" value="Trypsin-like serine proteases"/>
    <property type="match status" value="1"/>
</dbReference>
<organism evidence="4 5">
    <name type="scientific">Actinomadura algeriensis</name>
    <dbReference type="NCBI Taxonomy" id="1679523"/>
    <lineage>
        <taxon>Bacteria</taxon>
        <taxon>Bacillati</taxon>
        <taxon>Actinomycetota</taxon>
        <taxon>Actinomycetes</taxon>
        <taxon>Streptosporangiales</taxon>
        <taxon>Thermomonosporaceae</taxon>
        <taxon>Actinomadura</taxon>
    </lineage>
</organism>
<dbReference type="Gene3D" id="2.40.10.10">
    <property type="entry name" value="Trypsin-like serine proteases"/>
    <property type="match status" value="2"/>
</dbReference>
<name>A0ABR9JNC4_9ACTN</name>
<dbReference type="InterPro" id="IPR043504">
    <property type="entry name" value="Peptidase_S1_PA_chymotrypsin"/>
</dbReference>
<dbReference type="InterPro" id="IPR009003">
    <property type="entry name" value="Peptidase_S1_PA"/>
</dbReference>
<sequence>MTRRFTVLGTTLLALATTAPAVATAAQARETPATSPWDVATGSATGSPAARSAAQVQEYWTPERMAAARPTPAPEVSPAEAAASARTAAAEPPVAEPETGDGHIPPAADAGEPAIGTRALTYFSTSKIWAGHGRMPAQTIGKLYYTRNGNGYYCSAATINSSNRNTIWTAGHCVTDGNRNWYSNFTFVPDFHDGTRPHGTWTARSWAAPNGYFDGKNHRYDMAALALNLNNGRRVGDVVGYQGYRFGESYNETTFHDTRAFGYPQNTHPARSGISSNKLRFCVGYAATDALYKRIGCDMGGGSSGGPWITEMPLSRGWGYIIGHNAWHYGNDPWEYGPTLGTAAINVRDAVHTD</sequence>